<evidence type="ECO:0000313" key="6">
    <source>
        <dbReference type="EMBL" id="CAD7639935.1"/>
    </source>
</evidence>
<dbReference type="OrthoDB" id="2342932at2759"/>
<proteinExistence type="inferred from homology"/>
<evidence type="ECO:0000313" key="7">
    <source>
        <dbReference type="Proteomes" id="UP000728032"/>
    </source>
</evidence>
<evidence type="ECO:0000259" key="4">
    <source>
        <dbReference type="Pfam" id="PF01466"/>
    </source>
</evidence>
<evidence type="ECO:0000256" key="3">
    <source>
        <dbReference type="SAM" id="MobiDB-lite"/>
    </source>
</evidence>
<dbReference type="GO" id="GO:0006511">
    <property type="term" value="P:ubiquitin-dependent protein catabolic process"/>
    <property type="evidence" value="ECO:0007669"/>
    <property type="project" value="InterPro"/>
</dbReference>
<feature type="compositionally biased region" description="Basic and acidic residues" evidence="3">
    <location>
        <begin position="1"/>
        <end position="11"/>
    </location>
</feature>
<dbReference type="Pfam" id="PF03931">
    <property type="entry name" value="Skp1_POZ"/>
    <property type="match status" value="1"/>
</dbReference>
<protein>
    <recommendedName>
        <fullName evidence="8">Skp1-related protein</fullName>
    </recommendedName>
</protein>
<dbReference type="InterPro" id="IPR011333">
    <property type="entry name" value="SKP1/BTB/POZ_sf"/>
</dbReference>
<dbReference type="EMBL" id="OC915333">
    <property type="protein sequence ID" value="CAD7639935.1"/>
    <property type="molecule type" value="Genomic_DNA"/>
</dbReference>
<evidence type="ECO:0000259" key="5">
    <source>
        <dbReference type="Pfam" id="PF03931"/>
    </source>
</evidence>
<reference evidence="6" key="1">
    <citation type="submission" date="2020-11" db="EMBL/GenBank/DDBJ databases">
        <authorList>
            <person name="Tran Van P."/>
        </authorList>
    </citation>
    <scope>NUCLEOTIDE SEQUENCE</scope>
</reference>
<evidence type="ECO:0008006" key="8">
    <source>
        <dbReference type="Google" id="ProtNLM"/>
    </source>
</evidence>
<dbReference type="Proteomes" id="UP000728032">
    <property type="component" value="Unassembled WGS sequence"/>
</dbReference>
<dbReference type="EMBL" id="CAJPVJ010000508">
    <property type="protein sequence ID" value="CAG2162703.1"/>
    <property type="molecule type" value="Genomic_DNA"/>
</dbReference>
<dbReference type="PANTHER" id="PTHR11165">
    <property type="entry name" value="SKP1"/>
    <property type="match status" value="1"/>
</dbReference>
<dbReference type="SUPFAM" id="SSF54695">
    <property type="entry name" value="POZ domain"/>
    <property type="match status" value="1"/>
</dbReference>
<dbReference type="Pfam" id="PF01466">
    <property type="entry name" value="Skp1"/>
    <property type="match status" value="1"/>
</dbReference>
<feature type="compositionally biased region" description="Low complexity" evidence="3">
    <location>
        <begin position="14"/>
        <end position="34"/>
    </location>
</feature>
<dbReference type="Gene3D" id="3.30.710.10">
    <property type="entry name" value="Potassium Channel Kv1.1, Chain A"/>
    <property type="match status" value="1"/>
</dbReference>
<feature type="domain" description="SKP1 component dimerisation" evidence="4">
    <location>
        <begin position="169"/>
        <end position="216"/>
    </location>
</feature>
<dbReference type="InterPro" id="IPR016897">
    <property type="entry name" value="SKP1"/>
</dbReference>
<organism evidence="6">
    <name type="scientific">Oppiella nova</name>
    <dbReference type="NCBI Taxonomy" id="334625"/>
    <lineage>
        <taxon>Eukaryota</taxon>
        <taxon>Metazoa</taxon>
        <taxon>Ecdysozoa</taxon>
        <taxon>Arthropoda</taxon>
        <taxon>Chelicerata</taxon>
        <taxon>Arachnida</taxon>
        <taxon>Acari</taxon>
        <taxon>Acariformes</taxon>
        <taxon>Sarcoptiformes</taxon>
        <taxon>Oribatida</taxon>
        <taxon>Brachypylina</taxon>
        <taxon>Oppioidea</taxon>
        <taxon>Oppiidae</taxon>
        <taxon>Oppiella</taxon>
    </lineage>
</organism>
<evidence type="ECO:0000256" key="2">
    <source>
        <dbReference type="ARBA" id="ARBA00022786"/>
    </source>
</evidence>
<dbReference type="InterPro" id="IPR001232">
    <property type="entry name" value="SKP1-like"/>
</dbReference>
<feature type="region of interest" description="Disordered" evidence="3">
    <location>
        <begin position="1"/>
        <end position="55"/>
    </location>
</feature>
<comment type="similarity">
    <text evidence="1">Belongs to the SKP1 family.</text>
</comment>
<keyword evidence="2" id="KW-0833">Ubl conjugation pathway</keyword>
<dbReference type="AlphaFoldDB" id="A0A7R9LDZ8"/>
<name>A0A7R9LDZ8_9ACAR</name>
<dbReference type="InterPro" id="IPR016072">
    <property type="entry name" value="Skp1_comp_dimer"/>
</dbReference>
<dbReference type="SUPFAM" id="SSF81382">
    <property type="entry name" value="Skp1 dimerisation domain-like"/>
    <property type="match status" value="1"/>
</dbReference>
<keyword evidence="7" id="KW-1185">Reference proteome</keyword>
<feature type="domain" description="SKP1 component POZ" evidence="5">
    <location>
        <begin position="58"/>
        <end position="119"/>
    </location>
</feature>
<dbReference type="SMART" id="SM00512">
    <property type="entry name" value="Skp1"/>
    <property type="match status" value="1"/>
</dbReference>
<accession>A0A7R9LDZ8</accession>
<dbReference type="InterPro" id="IPR016073">
    <property type="entry name" value="Skp1_comp_POZ"/>
</dbReference>
<sequence>MNSIEKMETHKSPPKNSSQESSSRAGNTPTTKSTGGTGRSTQDSPLSDANNNDDENSVVQLKSSEGGVYVCKLVGARMSHVIRTMMSNIDINKDHEIVLGNDAVTNESLQKIIEWVEHHWDDPEPDPDFETEADRRSEELSHWDKQFIDVQDLGLLYDITIAANYLDIKGLVEVCGKHICGKIKGKSCEEVREILNITNDFTQEEVDAIHEENRWIYS</sequence>
<gene>
    <name evidence="6" type="ORF">ONB1V03_LOCUS2295</name>
</gene>
<evidence type="ECO:0000256" key="1">
    <source>
        <dbReference type="ARBA" id="ARBA00009993"/>
    </source>
</evidence>
<dbReference type="InterPro" id="IPR036296">
    <property type="entry name" value="SKP1-like_dim_sf"/>
</dbReference>